<feature type="chain" id="PRO_5034111556" evidence="2">
    <location>
        <begin position="23"/>
        <end position="201"/>
    </location>
</feature>
<feature type="transmembrane region" description="Helical" evidence="1">
    <location>
        <begin position="76"/>
        <end position="101"/>
    </location>
</feature>
<evidence type="ECO:0000256" key="1">
    <source>
        <dbReference type="SAM" id="Phobius"/>
    </source>
</evidence>
<dbReference type="EMBL" id="JAACJM010000342">
    <property type="protein sequence ID" value="KAF5329904.1"/>
    <property type="molecule type" value="Genomic_DNA"/>
</dbReference>
<keyword evidence="4" id="KW-1185">Reference proteome</keyword>
<feature type="transmembrane region" description="Helical" evidence="1">
    <location>
        <begin position="107"/>
        <end position="125"/>
    </location>
</feature>
<dbReference type="OrthoDB" id="2905268at2759"/>
<dbReference type="AlphaFoldDB" id="A0A8H5BVB3"/>
<feature type="transmembrane region" description="Helical" evidence="1">
    <location>
        <begin position="35"/>
        <end position="56"/>
    </location>
</feature>
<proteinExistence type="predicted"/>
<keyword evidence="1" id="KW-0472">Membrane</keyword>
<evidence type="ECO:0000313" key="4">
    <source>
        <dbReference type="Proteomes" id="UP000559256"/>
    </source>
</evidence>
<evidence type="ECO:0000256" key="2">
    <source>
        <dbReference type="SAM" id="SignalP"/>
    </source>
</evidence>
<accession>A0A8H5BVB3</accession>
<dbReference type="Proteomes" id="UP000559256">
    <property type="component" value="Unassembled WGS sequence"/>
</dbReference>
<keyword evidence="1" id="KW-1133">Transmembrane helix</keyword>
<sequence length="201" mass="21987">MFPASFILSCFLIAMLSQPTVTFWTKISFHLALSFWSISIAFNVIVTFLIAARLLLMRQRSSKLLGYHSSSPYTTVSAMLIESAFIYSSTGLAFLISYGVNSPVQNLFLPLLGQVQSIAPLLIILRVAEGKGWSKDTANAITHTSSLHCASRGTVPAHITSETVLNTMGSRDRMTDNRGPEEQSIFSEFVGASCEQVAKKV</sequence>
<name>A0A8H5BVB3_9AGAR</name>
<feature type="signal peptide" evidence="2">
    <location>
        <begin position="1"/>
        <end position="22"/>
    </location>
</feature>
<protein>
    <submittedName>
        <fullName evidence="3">Uncharacterized protein</fullName>
    </submittedName>
</protein>
<gene>
    <name evidence="3" type="ORF">D9758_018697</name>
</gene>
<keyword evidence="1" id="KW-0812">Transmembrane</keyword>
<keyword evidence="2" id="KW-0732">Signal</keyword>
<evidence type="ECO:0000313" key="3">
    <source>
        <dbReference type="EMBL" id="KAF5329904.1"/>
    </source>
</evidence>
<reference evidence="3 4" key="1">
    <citation type="journal article" date="2020" name="ISME J.">
        <title>Uncovering the hidden diversity of litter-decomposition mechanisms in mushroom-forming fungi.</title>
        <authorList>
            <person name="Floudas D."/>
            <person name="Bentzer J."/>
            <person name="Ahren D."/>
            <person name="Johansson T."/>
            <person name="Persson P."/>
            <person name="Tunlid A."/>
        </authorList>
    </citation>
    <scope>NUCLEOTIDE SEQUENCE [LARGE SCALE GENOMIC DNA]</scope>
    <source>
        <strain evidence="3 4">CBS 291.85</strain>
    </source>
</reference>
<organism evidence="3 4">
    <name type="scientific">Tetrapyrgos nigripes</name>
    <dbReference type="NCBI Taxonomy" id="182062"/>
    <lineage>
        <taxon>Eukaryota</taxon>
        <taxon>Fungi</taxon>
        <taxon>Dikarya</taxon>
        <taxon>Basidiomycota</taxon>
        <taxon>Agaricomycotina</taxon>
        <taxon>Agaricomycetes</taxon>
        <taxon>Agaricomycetidae</taxon>
        <taxon>Agaricales</taxon>
        <taxon>Marasmiineae</taxon>
        <taxon>Marasmiaceae</taxon>
        <taxon>Tetrapyrgos</taxon>
    </lineage>
</organism>
<comment type="caution">
    <text evidence="3">The sequence shown here is derived from an EMBL/GenBank/DDBJ whole genome shotgun (WGS) entry which is preliminary data.</text>
</comment>